<keyword evidence="6 11" id="KW-0413">Isomerase</keyword>
<comment type="similarity">
    <text evidence="2">Belongs to the HAD-like hydrolase superfamily. CbbY/CbbZ/Gph/YieH family.</text>
</comment>
<evidence type="ECO:0000256" key="4">
    <source>
        <dbReference type="ARBA" id="ARBA00022723"/>
    </source>
</evidence>
<dbReference type="Proteomes" id="UP001254165">
    <property type="component" value="Unassembled WGS sequence"/>
</dbReference>
<evidence type="ECO:0000256" key="3">
    <source>
        <dbReference type="ARBA" id="ARBA00022553"/>
    </source>
</evidence>
<dbReference type="SFLD" id="SFLDG01129">
    <property type="entry name" value="C1.5:_HAD__Beta-PGM__Phosphata"/>
    <property type="match status" value="1"/>
</dbReference>
<dbReference type="InterPro" id="IPR023198">
    <property type="entry name" value="PGP-like_dom2"/>
</dbReference>
<proteinExistence type="inferred from homology"/>
<dbReference type="InterPro" id="IPR010972">
    <property type="entry name" value="Beta-PGM"/>
</dbReference>
<evidence type="ECO:0000256" key="2">
    <source>
        <dbReference type="ARBA" id="ARBA00006171"/>
    </source>
</evidence>
<sequence>MIRAFIFDLDGVLTDTSEFHYLAWKRLADEEGIPFTREDNEALRGVSRHESLRLLLKGRTLPPAQFEEWAERKNRYYLELINQISPRNLLPGAVEFLQALQKAGLKRAIASSSKNARLVVERLNLLPWVDVLVDGTMVDRSKPAPDLFLKAAELLGEHPEACVVVEDAEAGIEAARAAGMRVIGIGPYERVGKADLVISGLNALGPEEILRRLERNA</sequence>
<dbReference type="PANTHER" id="PTHR46193:SF18">
    <property type="entry name" value="HEXITOL PHOSPHATASE B"/>
    <property type="match status" value="1"/>
</dbReference>
<keyword evidence="4" id="KW-0479">Metal-binding</keyword>
<keyword evidence="12" id="KW-1185">Reference proteome</keyword>
<dbReference type="RefSeq" id="WP_315624173.1">
    <property type="nucleotide sequence ID" value="NZ_JAUHMF010000001.1"/>
</dbReference>
<keyword evidence="3" id="KW-0597">Phosphoprotein</keyword>
<evidence type="ECO:0000256" key="7">
    <source>
        <dbReference type="ARBA" id="ARBA00023277"/>
    </source>
</evidence>
<evidence type="ECO:0000256" key="6">
    <source>
        <dbReference type="ARBA" id="ARBA00023235"/>
    </source>
</evidence>
<dbReference type="GO" id="GO:0008801">
    <property type="term" value="F:beta-phosphoglucomutase activity"/>
    <property type="evidence" value="ECO:0007669"/>
    <property type="project" value="UniProtKB-EC"/>
</dbReference>
<dbReference type="PANTHER" id="PTHR46193">
    <property type="entry name" value="6-PHOSPHOGLUCONATE PHOSPHATASE"/>
    <property type="match status" value="1"/>
</dbReference>
<dbReference type="InterPro" id="IPR006439">
    <property type="entry name" value="HAD-SF_hydro_IA"/>
</dbReference>
<comment type="cofactor">
    <cofactor evidence="1">
        <name>Mg(2+)</name>
        <dbReference type="ChEBI" id="CHEBI:18420"/>
    </cofactor>
</comment>
<dbReference type="InterPro" id="IPR023214">
    <property type="entry name" value="HAD_sf"/>
</dbReference>
<dbReference type="SFLD" id="SFLDS00003">
    <property type="entry name" value="Haloacid_Dehalogenase"/>
    <property type="match status" value="1"/>
</dbReference>
<dbReference type="CDD" id="cd02598">
    <property type="entry name" value="HAD_BPGM"/>
    <property type="match status" value="1"/>
</dbReference>
<dbReference type="SFLD" id="SFLDG01135">
    <property type="entry name" value="C1.5.6:_HAD__Beta-PGM__Phospha"/>
    <property type="match status" value="1"/>
</dbReference>
<dbReference type="EC" id="5.4.2.6" evidence="9"/>
<organism evidence="11 12">
    <name type="scientific">Thermanaerothrix solaris</name>
    <dbReference type="NCBI Taxonomy" id="3058434"/>
    <lineage>
        <taxon>Bacteria</taxon>
        <taxon>Bacillati</taxon>
        <taxon>Chloroflexota</taxon>
        <taxon>Anaerolineae</taxon>
        <taxon>Anaerolineales</taxon>
        <taxon>Anaerolineaceae</taxon>
        <taxon>Thermanaerothrix</taxon>
    </lineage>
</organism>
<dbReference type="SUPFAM" id="SSF56784">
    <property type="entry name" value="HAD-like"/>
    <property type="match status" value="1"/>
</dbReference>
<evidence type="ECO:0000256" key="1">
    <source>
        <dbReference type="ARBA" id="ARBA00001946"/>
    </source>
</evidence>
<dbReference type="NCBIfam" id="TIGR01549">
    <property type="entry name" value="HAD-SF-IA-v1"/>
    <property type="match status" value="1"/>
</dbReference>
<comment type="catalytic activity">
    <reaction evidence="8">
        <text>beta-D-glucose 1-phosphate = beta-D-glucose 6-phosphate</text>
        <dbReference type="Rhea" id="RHEA:20113"/>
        <dbReference type="ChEBI" id="CHEBI:57684"/>
        <dbReference type="ChEBI" id="CHEBI:58247"/>
        <dbReference type="EC" id="5.4.2.6"/>
    </reaction>
</comment>
<dbReference type="InterPro" id="IPR010976">
    <property type="entry name" value="B-phosphoglucomutase_hydrolase"/>
</dbReference>
<dbReference type="PRINTS" id="PR00413">
    <property type="entry name" value="HADHALOGNASE"/>
</dbReference>
<dbReference type="NCBIfam" id="TIGR01509">
    <property type="entry name" value="HAD-SF-IA-v3"/>
    <property type="match status" value="1"/>
</dbReference>
<keyword evidence="7" id="KW-0119">Carbohydrate metabolism</keyword>
<keyword evidence="5" id="KW-0460">Magnesium</keyword>
<name>A0ABU3NL08_9CHLR</name>
<reference evidence="11 12" key="1">
    <citation type="submission" date="2023-07" db="EMBL/GenBank/DDBJ databases">
        <title>Novel species of Thermanaerothrix with wide hydrolytic capabilities.</title>
        <authorList>
            <person name="Zayulina K.S."/>
            <person name="Podosokorskaya O.A."/>
            <person name="Elcheninov A.G."/>
        </authorList>
    </citation>
    <scope>NUCLEOTIDE SEQUENCE [LARGE SCALE GENOMIC DNA]</scope>
    <source>
        <strain evidence="11 12">4228-RoL</strain>
    </source>
</reference>
<dbReference type="NCBIfam" id="TIGR02009">
    <property type="entry name" value="PGMB-YQAB-SF"/>
    <property type="match status" value="1"/>
</dbReference>
<accession>A0ABU3NL08</accession>
<dbReference type="InterPro" id="IPR051600">
    <property type="entry name" value="Beta-PGM-like"/>
</dbReference>
<dbReference type="NCBIfam" id="TIGR01990">
    <property type="entry name" value="bPGM"/>
    <property type="match status" value="1"/>
</dbReference>
<evidence type="ECO:0000256" key="9">
    <source>
        <dbReference type="ARBA" id="ARBA00044968"/>
    </source>
</evidence>
<dbReference type="EMBL" id="JAUHMF010000001">
    <property type="protein sequence ID" value="MDT8897514.1"/>
    <property type="molecule type" value="Genomic_DNA"/>
</dbReference>
<evidence type="ECO:0000313" key="12">
    <source>
        <dbReference type="Proteomes" id="UP001254165"/>
    </source>
</evidence>
<evidence type="ECO:0000256" key="10">
    <source>
        <dbReference type="ARBA" id="ARBA00044991"/>
    </source>
</evidence>
<dbReference type="Pfam" id="PF00702">
    <property type="entry name" value="Hydrolase"/>
    <property type="match status" value="1"/>
</dbReference>
<evidence type="ECO:0000313" key="11">
    <source>
        <dbReference type="EMBL" id="MDT8897514.1"/>
    </source>
</evidence>
<dbReference type="Gene3D" id="3.40.50.1000">
    <property type="entry name" value="HAD superfamily/HAD-like"/>
    <property type="match status" value="1"/>
</dbReference>
<protein>
    <recommendedName>
        <fullName evidence="10">Beta-phosphoglucomutase</fullName>
        <ecNumber evidence="9">5.4.2.6</ecNumber>
    </recommendedName>
</protein>
<comment type="caution">
    <text evidence="11">The sequence shown here is derived from an EMBL/GenBank/DDBJ whole genome shotgun (WGS) entry which is preliminary data.</text>
</comment>
<evidence type="ECO:0000256" key="5">
    <source>
        <dbReference type="ARBA" id="ARBA00022842"/>
    </source>
</evidence>
<evidence type="ECO:0000256" key="8">
    <source>
        <dbReference type="ARBA" id="ARBA00044926"/>
    </source>
</evidence>
<dbReference type="Gene3D" id="1.10.150.240">
    <property type="entry name" value="Putative phosphatase, domain 2"/>
    <property type="match status" value="1"/>
</dbReference>
<dbReference type="InterPro" id="IPR036412">
    <property type="entry name" value="HAD-like_sf"/>
</dbReference>
<gene>
    <name evidence="11" type="primary">pgmB</name>
    <name evidence="11" type="ORF">QYE77_04480</name>
</gene>